<dbReference type="AlphaFoldDB" id="A0A433WKV3"/>
<reference evidence="1" key="1">
    <citation type="submission" date="2020-05" db="EMBL/GenBank/DDBJ databases">
        <title>Chitinophaga laudate sp. nov., isolated from a tropical peat swamp.</title>
        <authorList>
            <person name="Goh C.B.S."/>
            <person name="Lee M.S."/>
            <person name="Parimannan S."/>
            <person name="Pasbakhsh P."/>
            <person name="Yule C.M."/>
            <person name="Rajandas H."/>
            <person name="Loke S."/>
            <person name="Croft L."/>
            <person name="Tan J.B.L."/>
        </authorList>
    </citation>
    <scope>NUCLEOTIDE SEQUENCE</scope>
    <source>
        <strain evidence="1">Mgbs1</strain>
    </source>
</reference>
<evidence type="ECO:0000313" key="2">
    <source>
        <dbReference type="Proteomes" id="UP000281028"/>
    </source>
</evidence>
<keyword evidence="2" id="KW-1185">Reference proteome</keyword>
<organism evidence="1 2">
    <name type="scientific">Chitinophaga solisilvae</name>
    <dbReference type="NCBI Taxonomy" id="1233460"/>
    <lineage>
        <taxon>Bacteria</taxon>
        <taxon>Pseudomonadati</taxon>
        <taxon>Bacteroidota</taxon>
        <taxon>Chitinophagia</taxon>
        <taxon>Chitinophagales</taxon>
        <taxon>Chitinophagaceae</taxon>
        <taxon>Chitinophaga</taxon>
    </lineage>
</organism>
<dbReference type="PANTHER" id="PTHR33164">
    <property type="entry name" value="TRANSCRIPTIONAL REGULATOR, MARR FAMILY"/>
    <property type="match status" value="1"/>
</dbReference>
<dbReference type="InterPro" id="IPR039422">
    <property type="entry name" value="MarR/SlyA-like"/>
</dbReference>
<name>A0A433WKV3_9BACT</name>
<dbReference type="SMART" id="SM00347">
    <property type="entry name" value="HTH_MARR"/>
    <property type="match status" value="1"/>
</dbReference>
<dbReference type="EMBL" id="RIAR02000001">
    <property type="protein sequence ID" value="NSL90813.1"/>
    <property type="molecule type" value="Genomic_DNA"/>
</dbReference>
<dbReference type="GO" id="GO:0006950">
    <property type="term" value="P:response to stress"/>
    <property type="evidence" value="ECO:0007669"/>
    <property type="project" value="TreeGrafter"/>
</dbReference>
<dbReference type="GO" id="GO:0003700">
    <property type="term" value="F:DNA-binding transcription factor activity"/>
    <property type="evidence" value="ECO:0007669"/>
    <property type="project" value="InterPro"/>
</dbReference>
<dbReference type="InterPro" id="IPR000835">
    <property type="entry name" value="HTH_MarR-typ"/>
</dbReference>
<evidence type="ECO:0000313" key="1">
    <source>
        <dbReference type="EMBL" id="NSL90813.1"/>
    </source>
</evidence>
<protein>
    <submittedName>
        <fullName evidence="1">MarR family transcriptional regulator</fullName>
    </submittedName>
</protein>
<gene>
    <name evidence="1" type="ORF">ECE50_028580</name>
</gene>
<dbReference type="OrthoDB" id="763883at2"/>
<accession>A0A433WKV3</accession>
<dbReference type="Proteomes" id="UP000281028">
    <property type="component" value="Unassembled WGS sequence"/>
</dbReference>
<dbReference type="InterPro" id="IPR036388">
    <property type="entry name" value="WH-like_DNA-bd_sf"/>
</dbReference>
<dbReference type="PROSITE" id="PS50995">
    <property type="entry name" value="HTH_MARR_2"/>
    <property type="match status" value="1"/>
</dbReference>
<dbReference type="InterPro" id="IPR036390">
    <property type="entry name" value="WH_DNA-bd_sf"/>
</dbReference>
<sequence length="149" mass="16829">MKKNKNGRGEALPARRLLGINLVRTFNQVYEQSQVFFAAYGLTSQQYNVLKILLDADMPMSTSGILEKMIEKNAGVSRLVDRLVLKHLVKKKDSATDKRLIDVMLTTEGKTLVRTVTAHLEEVDDVYAALNDKEVATLNRLLEKLRNDP</sequence>
<comment type="caution">
    <text evidence="1">The sequence shown here is derived from an EMBL/GenBank/DDBJ whole genome shotgun (WGS) entry which is preliminary data.</text>
</comment>
<dbReference type="PANTHER" id="PTHR33164:SF101">
    <property type="entry name" value="TRANSCRIPTIONAL REPRESSOR MPRA"/>
    <property type="match status" value="1"/>
</dbReference>
<dbReference type="PRINTS" id="PR00598">
    <property type="entry name" value="HTHMARR"/>
</dbReference>
<dbReference type="SUPFAM" id="SSF46785">
    <property type="entry name" value="Winged helix' DNA-binding domain"/>
    <property type="match status" value="1"/>
</dbReference>
<proteinExistence type="predicted"/>
<dbReference type="Gene3D" id="1.10.10.10">
    <property type="entry name" value="Winged helix-like DNA-binding domain superfamily/Winged helix DNA-binding domain"/>
    <property type="match status" value="1"/>
</dbReference>